<dbReference type="OrthoDB" id="3596450at2759"/>
<dbReference type="InterPro" id="IPR045518">
    <property type="entry name" value="2EXR"/>
</dbReference>
<sequence length="431" mass="49228">MIRFISALKKRRLERDLTTATECESASGTQQAPVGAKRLQQHHRFLARVKAISKRVLLKGSKVLNGNDLRAINTTSRAHIDGENLELVQSGGESGRTFFGFEDLPIELRLAILELYLEQPRITTLNFQSDAILQYHCICGRRFRLTCGSLPPILRINHEYRETFLERFTIPGVPRSLTTLSLQDALHQAYNQEPTVLYDSLIEPSSSVFPVFATHTRRNLLYDPKDTVWIQGDFWLDETRRSTLARSVFYGLQHLAIPYKTRKQTLFELEDMWDFVGCIISTFPDLKTITMVLDVGEVIAERPIYTGEINFSSPASVKMVVDVPDEAPPTSRQTLSRIWRQALGKTAPSPAVQTENEHWTAERLAYDAWRILNHIKERAIVIGYDFPVNSWETPREVADWVVPAVRVVTAHLSTASNGRREQEPTIKLQEW</sequence>
<evidence type="ECO:0000313" key="2">
    <source>
        <dbReference type="EMBL" id="ESZ90993.1"/>
    </source>
</evidence>
<accession>W9C5I7</accession>
<dbReference type="EMBL" id="AYSA01000555">
    <property type="protein sequence ID" value="ESZ90993.1"/>
    <property type="molecule type" value="Genomic_DNA"/>
</dbReference>
<evidence type="ECO:0000313" key="3">
    <source>
        <dbReference type="Proteomes" id="UP000019487"/>
    </source>
</evidence>
<dbReference type="Proteomes" id="UP000019487">
    <property type="component" value="Unassembled WGS sequence"/>
</dbReference>
<name>W9C5I7_SCLBF</name>
<dbReference type="AlphaFoldDB" id="W9C5I7"/>
<protein>
    <recommendedName>
        <fullName evidence="1">2EXR domain-containing protein</fullName>
    </recommendedName>
</protein>
<feature type="domain" description="2EXR" evidence="1">
    <location>
        <begin position="98"/>
        <end position="168"/>
    </location>
</feature>
<keyword evidence="3" id="KW-1185">Reference proteome</keyword>
<proteinExistence type="predicted"/>
<dbReference type="Pfam" id="PF20150">
    <property type="entry name" value="2EXR"/>
    <property type="match status" value="1"/>
</dbReference>
<organism evidence="2 3">
    <name type="scientific">Sclerotinia borealis (strain F-4128)</name>
    <dbReference type="NCBI Taxonomy" id="1432307"/>
    <lineage>
        <taxon>Eukaryota</taxon>
        <taxon>Fungi</taxon>
        <taxon>Dikarya</taxon>
        <taxon>Ascomycota</taxon>
        <taxon>Pezizomycotina</taxon>
        <taxon>Leotiomycetes</taxon>
        <taxon>Helotiales</taxon>
        <taxon>Sclerotiniaceae</taxon>
        <taxon>Sclerotinia</taxon>
    </lineage>
</organism>
<reference evidence="2 3" key="1">
    <citation type="journal article" date="2014" name="Genome Announc.">
        <title>Draft genome sequence of Sclerotinia borealis, a psychrophilic plant pathogenic fungus.</title>
        <authorList>
            <person name="Mardanov A.V."/>
            <person name="Beletsky A.V."/>
            <person name="Kadnikov V.V."/>
            <person name="Ignatov A.N."/>
            <person name="Ravin N.V."/>
        </authorList>
    </citation>
    <scope>NUCLEOTIDE SEQUENCE [LARGE SCALE GENOMIC DNA]</scope>
    <source>
        <strain evidence="3">F-4157</strain>
    </source>
</reference>
<evidence type="ECO:0000259" key="1">
    <source>
        <dbReference type="Pfam" id="PF20150"/>
    </source>
</evidence>
<dbReference type="HOGENOM" id="CLU_628487_0_0_1"/>
<comment type="caution">
    <text evidence="2">The sequence shown here is derived from an EMBL/GenBank/DDBJ whole genome shotgun (WGS) entry which is preliminary data.</text>
</comment>
<gene>
    <name evidence="2" type="ORF">SBOR_8627</name>
</gene>